<evidence type="ECO:0000313" key="2">
    <source>
        <dbReference type="EMBL" id="CAK9168320.1"/>
    </source>
</evidence>
<dbReference type="InterPro" id="IPR011032">
    <property type="entry name" value="GroES-like_sf"/>
</dbReference>
<dbReference type="SUPFAM" id="SSF50129">
    <property type="entry name" value="GroES-like"/>
    <property type="match status" value="1"/>
</dbReference>
<evidence type="ECO:0000313" key="1">
    <source>
        <dbReference type="EMBL" id="CAK9168319.1"/>
    </source>
</evidence>
<dbReference type="Proteomes" id="UP001642360">
    <property type="component" value="Unassembled WGS sequence"/>
</dbReference>
<reference evidence="1 3" key="1">
    <citation type="submission" date="2024-02" db="EMBL/GenBank/DDBJ databases">
        <authorList>
            <person name="Vignale AGUSTIN F."/>
            <person name="Sosa J E."/>
            <person name="Modenutti C."/>
        </authorList>
    </citation>
    <scope>NUCLEOTIDE SEQUENCE [LARGE SCALE GENOMIC DNA]</scope>
</reference>
<dbReference type="EMBL" id="CAUOFW020005057">
    <property type="protein sequence ID" value="CAK9168320.1"/>
    <property type="molecule type" value="Genomic_DNA"/>
</dbReference>
<comment type="caution">
    <text evidence="1">The sequence shown here is derived from an EMBL/GenBank/DDBJ whole genome shotgun (WGS) entry which is preliminary data.</text>
</comment>
<dbReference type="AlphaFoldDB" id="A0ABC8TFU8"/>
<proteinExistence type="predicted"/>
<dbReference type="EMBL" id="CAUOFW020005057">
    <property type="protein sequence ID" value="CAK9168319.1"/>
    <property type="molecule type" value="Genomic_DNA"/>
</dbReference>
<organism evidence="1 3">
    <name type="scientific">Ilex paraguariensis</name>
    <name type="common">yerba mate</name>
    <dbReference type="NCBI Taxonomy" id="185542"/>
    <lineage>
        <taxon>Eukaryota</taxon>
        <taxon>Viridiplantae</taxon>
        <taxon>Streptophyta</taxon>
        <taxon>Embryophyta</taxon>
        <taxon>Tracheophyta</taxon>
        <taxon>Spermatophyta</taxon>
        <taxon>Magnoliopsida</taxon>
        <taxon>eudicotyledons</taxon>
        <taxon>Gunneridae</taxon>
        <taxon>Pentapetalae</taxon>
        <taxon>asterids</taxon>
        <taxon>campanulids</taxon>
        <taxon>Aquifoliales</taxon>
        <taxon>Aquifoliaceae</taxon>
        <taxon>Ilex</taxon>
    </lineage>
</organism>
<dbReference type="Gene3D" id="3.90.180.10">
    <property type="entry name" value="Medium-chain alcohol dehydrogenases, catalytic domain"/>
    <property type="match status" value="1"/>
</dbReference>
<accession>A0ABC8TFU8</accession>
<name>A0ABC8TFU8_9AQUA</name>
<sequence>MRVLIDSYELFNQFGQLGFNHATATSGPHDVKVQMKAVGMCGSDVHHFKVNCLNCHTSRN</sequence>
<evidence type="ECO:0000313" key="3">
    <source>
        <dbReference type="Proteomes" id="UP001642360"/>
    </source>
</evidence>
<keyword evidence="3" id="KW-1185">Reference proteome</keyword>
<protein>
    <submittedName>
        <fullName evidence="1">Uncharacterized protein</fullName>
    </submittedName>
</protein>
<gene>
    <name evidence="1" type="ORF">ILEXP_LOCUS37699</name>
    <name evidence="2" type="ORF">ILEXP_LOCUS37700</name>
</gene>